<protein>
    <recommendedName>
        <fullName evidence="4">JmjC domain-containing protein</fullName>
    </recommendedName>
</protein>
<dbReference type="GO" id="GO:0006357">
    <property type="term" value="P:regulation of transcription by RNA polymerase II"/>
    <property type="evidence" value="ECO:0007669"/>
    <property type="project" value="TreeGrafter"/>
</dbReference>
<sequence>FETVWSQALPLVVRGAPGLLYDWSPTGFSRFLGHDPCDIVDCETDGVTRTTVNAFLEGLKESKVGGPVLKLKDYPEDMLFKDKSPTLARDFKSALPVPMYTYDDGPLNLAAMYPLDYACKPDIGPKVYAATASQCDNDHHGSTRLHMDMADAVNIMAHGRALWHIFASDDANSIRRVLKQHYPHLHDVINSHRV</sequence>
<evidence type="ECO:0000313" key="6">
    <source>
        <dbReference type="EMBL" id="KDQ25661.1"/>
    </source>
</evidence>
<dbReference type="EMBL" id="KL198010">
    <property type="protein sequence ID" value="KDQ25661.1"/>
    <property type="molecule type" value="Genomic_DNA"/>
</dbReference>
<feature type="non-terminal residue" evidence="5">
    <location>
        <position position="1"/>
    </location>
</feature>
<keyword evidence="2" id="KW-0479">Metal-binding</keyword>
<dbReference type="GO" id="GO:0032454">
    <property type="term" value="F:histone H3K9 demethylase activity"/>
    <property type="evidence" value="ECO:0007669"/>
    <property type="project" value="InterPro"/>
</dbReference>
<proteinExistence type="predicted"/>
<evidence type="ECO:0000256" key="1">
    <source>
        <dbReference type="ARBA" id="ARBA00004123"/>
    </source>
</evidence>
<dbReference type="HOGENOM" id="CLU_067901_1_0_1"/>
<dbReference type="Proteomes" id="UP000027073">
    <property type="component" value="Unassembled WGS sequence"/>
</dbReference>
<evidence type="ECO:0000259" key="4">
    <source>
        <dbReference type="PROSITE" id="PS51184"/>
    </source>
</evidence>
<evidence type="ECO:0000256" key="2">
    <source>
        <dbReference type="ARBA" id="ARBA00022723"/>
    </source>
</evidence>
<dbReference type="PANTHER" id="PTHR12549:SF38">
    <property type="entry name" value="JMJC DOMAIN-CONTAINING HISTONE DEMETHYLASE 2, ISOFORM A"/>
    <property type="match status" value="1"/>
</dbReference>
<dbReference type="GO" id="GO:0000785">
    <property type="term" value="C:chromatin"/>
    <property type="evidence" value="ECO:0007669"/>
    <property type="project" value="TreeGrafter"/>
</dbReference>
<name>A0A067N3R4_PLEO1</name>
<evidence type="ECO:0000256" key="3">
    <source>
        <dbReference type="ARBA" id="ARBA00023242"/>
    </source>
</evidence>
<dbReference type="AlphaFoldDB" id="A0A067N3R4"/>
<dbReference type="OrthoDB" id="1667110at2759"/>
<gene>
    <name evidence="6" type="ORF">PLEOSDRAFT_1023300</name>
    <name evidence="5" type="ORF">PLEOSDRAFT_1023301</name>
</gene>
<accession>A0A067N3R4</accession>
<evidence type="ECO:0000313" key="5">
    <source>
        <dbReference type="EMBL" id="KDQ22494.1"/>
    </source>
</evidence>
<dbReference type="SUPFAM" id="SSF51197">
    <property type="entry name" value="Clavaminate synthase-like"/>
    <property type="match status" value="1"/>
</dbReference>
<feature type="non-terminal residue" evidence="5">
    <location>
        <position position="194"/>
    </location>
</feature>
<reference evidence="7" key="1">
    <citation type="journal article" date="2014" name="Proc. Natl. Acad. Sci. U.S.A.">
        <title>Extensive sampling of basidiomycete genomes demonstrates inadequacy of the white-rot/brown-rot paradigm for wood decay fungi.</title>
        <authorList>
            <person name="Riley R."/>
            <person name="Salamov A.A."/>
            <person name="Brown D.W."/>
            <person name="Nagy L.G."/>
            <person name="Floudas D."/>
            <person name="Held B.W."/>
            <person name="Levasseur A."/>
            <person name="Lombard V."/>
            <person name="Morin E."/>
            <person name="Otillar R."/>
            <person name="Lindquist E.A."/>
            <person name="Sun H."/>
            <person name="LaButti K.M."/>
            <person name="Schmutz J."/>
            <person name="Jabbour D."/>
            <person name="Luo H."/>
            <person name="Baker S.E."/>
            <person name="Pisabarro A.G."/>
            <person name="Walton J.D."/>
            <person name="Blanchette R.A."/>
            <person name="Henrissat B."/>
            <person name="Martin F."/>
            <person name="Cullen D."/>
            <person name="Hibbett D.S."/>
            <person name="Grigoriev I.V."/>
        </authorList>
    </citation>
    <scope>NUCLEOTIDE SEQUENCE [LARGE SCALE GENOMIC DNA]</scope>
    <source>
        <strain evidence="7">PC15</strain>
    </source>
</reference>
<dbReference type="VEuPathDB" id="FungiDB:PLEOSDRAFT_1023300"/>
<reference evidence="5" key="2">
    <citation type="journal article" date="2014" name="Proc. Natl. Acad. Sci. U.S.A.">
        <title>Extensive sampling of basidiomycete genomes demonstrates inadequacy of the white rot/brown rot paradigm for wood decay fungi.</title>
        <authorList>
            <person name="Riley R."/>
            <person name="Salamov A.A."/>
            <person name="Brown D.W."/>
            <person name="Nagy L.G."/>
            <person name="Floudas D."/>
            <person name="Held B.W."/>
            <person name="Levasseur A."/>
            <person name="Lombard V."/>
            <person name="Morin E."/>
            <person name="Otillar R."/>
            <person name="Lindquist E.A."/>
            <person name="Sun H."/>
            <person name="LaButti K.M."/>
            <person name="Schmutz J."/>
            <person name="Jabbour D."/>
            <person name="Luo H."/>
            <person name="Baker S.E."/>
            <person name="Pisabarro A.G."/>
            <person name="Walton J.D."/>
            <person name="Blanchette R.A."/>
            <person name="Henrissat B."/>
            <person name="Martin F."/>
            <person name="Cullen D."/>
            <person name="Hibbett D.S."/>
            <person name="Grigoriev I.V."/>
        </authorList>
    </citation>
    <scope>NUCLEOTIDE SEQUENCE</scope>
    <source>
        <strain evidence="5">PC15</strain>
    </source>
</reference>
<dbReference type="GO" id="GO:0046872">
    <property type="term" value="F:metal ion binding"/>
    <property type="evidence" value="ECO:0007669"/>
    <property type="project" value="UniProtKB-KW"/>
</dbReference>
<comment type="subcellular location">
    <subcellularLocation>
        <location evidence="1">Nucleus</location>
    </subcellularLocation>
</comment>
<dbReference type="InterPro" id="IPR045109">
    <property type="entry name" value="LSDs-like"/>
</dbReference>
<dbReference type="VEuPathDB" id="FungiDB:PLEOSDRAFT_1023301"/>
<organism evidence="5 7">
    <name type="scientific">Pleurotus ostreatus (strain PC15)</name>
    <name type="common">Oyster mushroom</name>
    <dbReference type="NCBI Taxonomy" id="1137138"/>
    <lineage>
        <taxon>Eukaryota</taxon>
        <taxon>Fungi</taxon>
        <taxon>Dikarya</taxon>
        <taxon>Basidiomycota</taxon>
        <taxon>Agaricomycotina</taxon>
        <taxon>Agaricomycetes</taxon>
        <taxon>Agaricomycetidae</taxon>
        <taxon>Agaricales</taxon>
        <taxon>Pleurotineae</taxon>
        <taxon>Pleurotaceae</taxon>
        <taxon>Pleurotus</taxon>
    </lineage>
</organism>
<dbReference type="GO" id="GO:0031490">
    <property type="term" value="F:chromatin DNA binding"/>
    <property type="evidence" value="ECO:0007669"/>
    <property type="project" value="TreeGrafter"/>
</dbReference>
<dbReference type="InterPro" id="IPR003347">
    <property type="entry name" value="JmjC_dom"/>
</dbReference>
<dbReference type="GO" id="GO:0003712">
    <property type="term" value="F:transcription coregulator activity"/>
    <property type="evidence" value="ECO:0007669"/>
    <property type="project" value="TreeGrafter"/>
</dbReference>
<keyword evidence="3" id="KW-0539">Nucleus</keyword>
<dbReference type="PROSITE" id="PS51184">
    <property type="entry name" value="JMJC"/>
    <property type="match status" value="1"/>
</dbReference>
<dbReference type="GO" id="GO:0000118">
    <property type="term" value="C:histone deacetylase complex"/>
    <property type="evidence" value="ECO:0007669"/>
    <property type="project" value="TreeGrafter"/>
</dbReference>
<dbReference type="EMBL" id="KL198014">
    <property type="protein sequence ID" value="KDQ22494.1"/>
    <property type="molecule type" value="Genomic_DNA"/>
</dbReference>
<dbReference type="PANTHER" id="PTHR12549">
    <property type="entry name" value="JMJC DOMAIN-CONTAINING HISTONE DEMETHYLATION PROTEIN"/>
    <property type="match status" value="1"/>
</dbReference>
<evidence type="ECO:0000313" key="7">
    <source>
        <dbReference type="Proteomes" id="UP000027073"/>
    </source>
</evidence>
<dbReference type="Gene3D" id="2.60.120.650">
    <property type="entry name" value="Cupin"/>
    <property type="match status" value="1"/>
</dbReference>
<feature type="domain" description="JmjC" evidence="4">
    <location>
        <begin position="73"/>
        <end position="194"/>
    </location>
</feature>